<feature type="compositionally biased region" description="Low complexity" evidence="1">
    <location>
        <begin position="908"/>
        <end position="925"/>
    </location>
</feature>
<feature type="compositionally biased region" description="Low complexity" evidence="1">
    <location>
        <begin position="741"/>
        <end position="756"/>
    </location>
</feature>
<feature type="compositionally biased region" description="Gly residues" evidence="1">
    <location>
        <begin position="523"/>
        <end position="541"/>
    </location>
</feature>
<feature type="compositionally biased region" description="Low complexity" evidence="1">
    <location>
        <begin position="1027"/>
        <end position="1037"/>
    </location>
</feature>
<feature type="compositionally biased region" description="Low complexity" evidence="1">
    <location>
        <begin position="272"/>
        <end position="298"/>
    </location>
</feature>
<feature type="compositionally biased region" description="Low complexity" evidence="1">
    <location>
        <begin position="788"/>
        <end position="825"/>
    </location>
</feature>
<feature type="compositionally biased region" description="Low complexity" evidence="1">
    <location>
        <begin position="459"/>
        <end position="470"/>
    </location>
</feature>
<evidence type="ECO:0000313" key="3">
    <source>
        <dbReference type="Proteomes" id="UP000290759"/>
    </source>
</evidence>
<feature type="region of interest" description="Disordered" evidence="1">
    <location>
        <begin position="268"/>
        <end position="298"/>
    </location>
</feature>
<feature type="compositionally biased region" description="Low complexity" evidence="1">
    <location>
        <begin position="1264"/>
        <end position="1274"/>
    </location>
</feature>
<feature type="region of interest" description="Disordered" evidence="1">
    <location>
        <begin position="1254"/>
        <end position="1287"/>
    </location>
</feature>
<feature type="region of interest" description="Disordered" evidence="1">
    <location>
        <begin position="1474"/>
        <end position="1559"/>
    </location>
</feature>
<feature type="compositionally biased region" description="Gly residues" evidence="1">
    <location>
        <begin position="1102"/>
        <end position="1114"/>
    </location>
</feature>
<dbReference type="OrthoDB" id="38641at2"/>
<feature type="region of interest" description="Disordered" evidence="1">
    <location>
        <begin position="336"/>
        <end position="386"/>
    </location>
</feature>
<evidence type="ECO:0000256" key="1">
    <source>
        <dbReference type="SAM" id="MobiDB-lite"/>
    </source>
</evidence>
<feature type="compositionally biased region" description="Basic and acidic residues" evidence="1">
    <location>
        <begin position="118"/>
        <end position="127"/>
    </location>
</feature>
<proteinExistence type="predicted"/>
<feature type="compositionally biased region" description="Basic and acidic residues" evidence="1">
    <location>
        <begin position="1277"/>
        <end position="1287"/>
    </location>
</feature>
<feature type="compositionally biased region" description="Low complexity" evidence="1">
    <location>
        <begin position="843"/>
        <end position="867"/>
    </location>
</feature>
<dbReference type="Gene3D" id="1.10.530.10">
    <property type="match status" value="1"/>
</dbReference>
<feature type="compositionally biased region" description="Low complexity" evidence="1">
    <location>
        <begin position="1535"/>
        <end position="1559"/>
    </location>
</feature>
<comment type="caution">
    <text evidence="2">The sequence shown here is derived from an EMBL/GenBank/DDBJ whole genome shotgun (WGS) entry which is preliminary data.</text>
</comment>
<feature type="compositionally biased region" description="Low complexity" evidence="1">
    <location>
        <begin position="423"/>
        <end position="435"/>
    </location>
</feature>
<feature type="compositionally biased region" description="Low complexity" evidence="1">
    <location>
        <begin position="955"/>
        <end position="968"/>
    </location>
</feature>
<evidence type="ECO:0000313" key="2">
    <source>
        <dbReference type="EMBL" id="RYC29530.1"/>
    </source>
</evidence>
<feature type="compositionally biased region" description="Pro residues" evidence="1">
    <location>
        <begin position="606"/>
        <end position="619"/>
    </location>
</feature>
<protein>
    <submittedName>
        <fullName evidence="2">Uncharacterized protein</fullName>
    </submittedName>
</protein>
<feature type="region of interest" description="Disordered" evidence="1">
    <location>
        <begin position="88"/>
        <end position="147"/>
    </location>
</feature>
<keyword evidence="3" id="KW-1185">Reference proteome</keyword>
<reference evidence="2 3" key="1">
    <citation type="submission" date="2018-12" db="EMBL/GenBank/DDBJ databases">
        <authorList>
            <person name="Grouzdev D.S."/>
            <person name="Krutkina M.S."/>
        </authorList>
    </citation>
    <scope>NUCLEOTIDE SEQUENCE [LARGE SCALE GENOMIC DNA]</scope>
    <source>
        <strain evidence="2 3">RmlP026</strain>
    </source>
</reference>
<accession>A0A4Q2U0D5</accession>
<feature type="region of interest" description="Disordered" evidence="1">
    <location>
        <begin position="400"/>
        <end position="482"/>
    </location>
</feature>
<feature type="region of interest" description="Disordered" evidence="1">
    <location>
        <begin position="523"/>
        <end position="575"/>
    </location>
</feature>
<dbReference type="Proteomes" id="UP000290759">
    <property type="component" value="Unassembled WGS sequence"/>
</dbReference>
<dbReference type="EMBL" id="QYBB01000048">
    <property type="protein sequence ID" value="RYC29530.1"/>
    <property type="molecule type" value="Genomic_DNA"/>
</dbReference>
<feature type="region of interest" description="Disordered" evidence="1">
    <location>
        <begin position="598"/>
        <end position="937"/>
    </location>
</feature>
<name>A0A4Q2U0D5_9HYPH</name>
<feature type="compositionally biased region" description="Low complexity" evidence="1">
    <location>
        <begin position="1064"/>
        <end position="1073"/>
    </location>
</feature>
<organism evidence="2 3">
    <name type="scientific">Lichenibacterium minor</name>
    <dbReference type="NCBI Taxonomy" id="2316528"/>
    <lineage>
        <taxon>Bacteria</taxon>
        <taxon>Pseudomonadati</taxon>
        <taxon>Pseudomonadota</taxon>
        <taxon>Alphaproteobacteria</taxon>
        <taxon>Hyphomicrobiales</taxon>
        <taxon>Lichenihabitantaceae</taxon>
        <taxon>Lichenibacterium</taxon>
    </lineage>
</organism>
<feature type="compositionally biased region" description="Low complexity" evidence="1">
    <location>
        <begin position="1115"/>
        <end position="1136"/>
    </location>
</feature>
<feature type="region of interest" description="Disordered" evidence="1">
    <location>
        <begin position="955"/>
        <end position="1143"/>
    </location>
</feature>
<feature type="compositionally biased region" description="Low complexity" evidence="1">
    <location>
        <begin position="1474"/>
        <end position="1501"/>
    </location>
</feature>
<gene>
    <name evidence="2" type="ORF">D3273_23370</name>
</gene>
<reference evidence="2 3" key="2">
    <citation type="submission" date="2019-02" db="EMBL/GenBank/DDBJ databases">
        <title>'Lichenibacterium ramalinii' gen. nov. sp. nov., 'Lichenibacterium minor' gen. nov. sp. nov.</title>
        <authorList>
            <person name="Pankratov T."/>
        </authorList>
    </citation>
    <scope>NUCLEOTIDE SEQUENCE [LARGE SCALE GENOMIC DNA]</scope>
    <source>
        <strain evidence="2 3">RmlP026</strain>
    </source>
</reference>
<sequence>MQVNQVQNLLLANAPQDVRARAQAGEEAQQRAAAPSAPYTSRMAGLAKMLEGGLGGLMEGSAIQQVMHGRQEAAAGGYGWLNSLQPGAAGAGSAAAPPPNAAPSSAPMGQGGIGSDHVAGRGPDDYLGRLGQIESGNRDGISNKASGATGRYQFIGSTWDRLSKQYPELGLTPDGRTDPAQQQRAIQAFTNDNASALGRSGFQATPGNLYLAHFAGANGAAAALKADPNTPVEQVIGGAAVRANPFLHGKTAGDLVAWANGKMAGVDPNTTPGSIPSPAAAASPSPNAHTPAAARAPAVGSAPIGDAVALAAETRLRTGGGTDADRALLATYRQQQNTPPATRAASADVPATNAHPVGSDTLPPGITPDMVGLDGRPTAAAPVSDGTVRGDLLAAAARHGMTEAKPGQPQNSAGALGQDIVNGSSGSAGLAPGGATNPPGSDGTLRGDLMQAAAQHGLNPDAPAPNATPTGMQGLPPGVSPAMFAASQGLGADLHRQDEVPAGTQPYTPGAVTAGGVPHQVAPGGGARADSGVGAGIGGGPSNMPIPGPDADPSPELDPEGTGPQNYDPNAGPSLRDMLTAAVKGPDLGKTQAAVVPDPVSASAPDAPPSPSILPPARPPSGDVAGPAAVPAPQGALTPPPAPAPQDGSLRGDLMAAMSQHDPVGAAQIQGRDVALDPVVPDPQGSMVPPAPSSPNDALVGPQSDAAAGGADLGMDGPAAAPQAALPDVAPMPPPGVQSLQAPADVQAAAQAAAVPELDPEATGPTAYPSNGGPTLRDQIAAAFHGSAAPTAPQSDAAAPLAPQSDAAAPLAPQSDAAAPLAPAAGPVDIDQAKGPAPVAALGATPDTPAPVAGPAAPPTAGDGMTPSSAALVQGAASYQPSSGNGGPGSGAALPTAGPMPPQRPMMLADALDGSSAGSSASSPQPGGGGGGADLSKLAMGPLTPHYMSGLAAALSPPPATASGASQARSPLADALDASKPAPNAVPAGPVPASPALADMLSPPMQPSTGINHDGGGDTSSPQAFMRQEAARAQGGAQPSGFIGSLNTMFSPGAPSAGQGGGQTPQQGTPAQARTIASQIQGDPNASPASQSMAGRVMSATGGQGGQGSPGGGSAPAYVSPAMAPAPSSAPAASGPAGFGGMTPEQRQAGLALLTGPNAAYMDPAVKEAITARLFAQPKVEKLDNGDLYQIDPTGASPPRLLAHGGKYEATKNGLIYNQGTGLGVDGQPLGGASTYRPATPAERAQYHVTDDRPMYFGPGGQPDFGQPGAAGQGESEEAKKAGGAAADRRNDMLTGAMAAPEKIARLKLLGTVLDNTQTGPLAGETGTVASVATRLGVAPERLASMGLDPNQAVNNAIANKLAGEMTMGSIGAKNGGMPASNFSVAERQFIEALYPNIENQAGGNRAVTDVLTAVEQRKMQVADAWSDYKDQQAQAGKPLSYETFEDGFRRAHSQDNIFAPIIAKYQAGGYTPTAPTPGGVPNAAAAGQSQGGSPSIAQQPAPQPQGQGGGGYMPGAPRGAPPPAQGGGGPGMPPRNVAPGVTGAPQQQGQGAPTPSDAIAQAQAAIAHGAPRAAVMQRLQGMGISTAGL</sequence>
<feature type="compositionally biased region" description="Low complexity" evidence="1">
    <location>
        <begin position="705"/>
        <end position="729"/>
    </location>
</feature>
<feature type="compositionally biased region" description="Polar residues" evidence="1">
    <location>
        <begin position="1075"/>
        <end position="1093"/>
    </location>
</feature>
<feature type="compositionally biased region" description="Low complexity" evidence="1">
    <location>
        <begin position="620"/>
        <end position="636"/>
    </location>
</feature>
<dbReference type="RefSeq" id="WP_129229310.1">
    <property type="nucleotide sequence ID" value="NZ_QYBB01000048.1"/>
</dbReference>